<evidence type="ECO:0000313" key="2">
    <source>
        <dbReference type="EMBL" id="MEH8016572.1"/>
    </source>
</evidence>
<dbReference type="EMBL" id="JALAAR010000003">
    <property type="protein sequence ID" value="MEH8016572.1"/>
    <property type="molecule type" value="Genomic_DNA"/>
</dbReference>
<evidence type="ECO:0000313" key="3">
    <source>
        <dbReference type="Proteomes" id="UP001375382"/>
    </source>
</evidence>
<feature type="signal peptide" evidence="1">
    <location>
        <begin position="1"/>
        <end position="22"/>
    </location>
</feature>
<dbReference type="SUPFAM" id="SSF53850">
    <property type="entry name" value="Periplasmic binding protein-like II"/>
    <property type="match status" value="1"/>
</dbReference>
<comment type="caution">
    <text evidence="2">The sequence shown here is derived from an EMBL/GenBank/DDBJ whole genome shotgun (WGS) entry which is preliminary data.</text>
</comment>
<dbReference type="PANTHER" id="PTHR30024:SF21">
    <property type="entry name" value="ABC TRANSPORTER SUBSTRATE-BINDING PROTEIN"/>
    <property type="match status" value="1"/>
</dbReference>
<sequence length="362" mass="40859">MKQLKLLLLGLILAHFSSISLAQDYPQKIRIAGGVHVQPDGKLDLGSTLAVIEHQGWLKQQLQQRGIALEYFATAHAATGPMINEGFANGSLDFASYGDLPSLVVNAGGVSTRLLVPNGRGGDAFLVVPLNSTAKTIHDLKGKRIAVHRGRPWELQFIKLLQSEGLEYKDFRILNINPVAGAAAVAAGNIDAFFITSQAYLLEDRQAAKIIWSTKGAPADWKMRTELWGHHDFIERYPELTQLLVTAWVKAAHWQSQEENKPRLLAFNTRDGQPESVFLRSWHDPTLSWRERWSPRFNHYVYSHYRHAIDISVQRRMIRRPLNISELVAPQYVERALTELALTNYWQDLSQPADNNSQLLTD</sequence>
<dbReference type="Gene3D" id="3.40.190.10">
    <property type="entry name" value="Periplasmic binding protein-like II"/>
    <property type="match status" value="2"/>
</dbReference>
<dbReference type="Pfam" id="PF12974">
    <property type="entry name" value="Phosphonate-bd"/>
    <property type="match status" value="1"/>
</dbReference>
<evidence type="ECO:0000256" key="1">
    <source>
        <dbReference type="SAM" id="SignalP"/>
    </source>
</evidence>
<dbReference type="Proteomes" id="UP001375382">
    <property type="component" value="Unassembled WGS sequence"/>
</dbReference>
<dbReference type="RefSeq" id="WP_335734989.1">
    <property type="nucleotide sequence ID" value="NZ_JALAAR010000003.1"/>
</dbReference>
<keyword evidence="3" id="KW-1185">Reference proteome</keyword>
<gene>
    <name evidence="2" type="ORF">MN202_04975</name>
</gene>
<keyword evidence="1" id="KW-0732">Signal</keyword>
<dbReference type="PANTHER" id="PTHR30024">
    <property type="entry name" value="ALIPHATIC SULFONATES-BINDING PROTEIN-RELATED"/>
    <property type="match status" value="1"/>
</dbReference>
<protein>
    <submittedName>
        <fullName evidence="2">ABC transporter substrate-binding protein</fullName>
    </submittedName>
</protein>
<proteinExistence type="predicted"/>
<accession>A0ABU8C3T5</accession>
<name>A0ABU8C3T5_9GAMM</name>
<feature type="chain" id="PRO_5045609343" evidence="1">
    <location>
        <begin position="23"/>
        <end position="362"/>
    </location>
</feature>
<reference evidence="2 3" key="1">
    <citation type="journal article" date="2023" name="Ecotoxicol. Environ. Saf.">
        <title>Mercury remediation potential of mercury-resistant strain Rheinheimera metallidurans sp. nov. isolated from a municipal waste dumping site.</title>
        <authorList>
            <person name="Yadav V."/>
            <person name="Manjhi A."/>
            <person name="Vadakedath N."/>
        </authorList>
    </citation>
    <scope>NUCLEOTIDE SEQUENCE [LARGE SCALE GENOMIC DNA]</scope>
    <source>
        <strain evidence="2 3">E-49</strain>
    </source>
</reference>
<organism evidence="2 3">
    <name type="scientific">Rheinheimera muenzenbergensis</name>
    <dbReference type="NCBI Taxonomy" id="1193628"/>
    <lineage>
        <taxon>Bacteria</taxon>
        <taxon>Pseudomonadati</taxon>
        <taxon>Pseudomonadota</taxon>
        <taxon>Gammaproteobacteria</taxon>
        <taxon>Chromatiales</taxon>
        <taxon>Chromatiaceae</taxon>
        <taxon>Rheinheimera</taxon>
    </lineage>
</organism>